<proteinExistence type="predicted"/>
<evidence type="ECO:0000313" key="4">
    <source>
        <dbReference type="Proteomes" id="UP000199569"/>
    </source>
</evidence>
<dbReference type="GO" id="GO:0005576">
    <property type="term" value="C:extracellular region"/>
    <property type="evidence" value="ECO:0007669"/>
    <property type="project" value="UniProtKB-SubCell"/>
</dbReference>
<dbReference type="InterPro" id="IPR050557">
    <property type="entry name" value="RTX_toxin/Mannuronan_C5-epim"/>
</dbReference>
<dbReference type="CDD" id="cd11304">
    <property type="entry name" value="Cadherin_repeat"/>
    <property type="match status" value="1"/>
</dbReference>
<organism evidence="3 4">
    <name type="scientific">Microvirga guangxiensis</name>
    <dbReference type="NCBI Taxonomy" id="549386"/>
    <lineage>
        <taxon>Bacteria</taxon>
        <taxon>Pseudomonadati</taxon>
        <taxon>Pseudomonadota</taxon>
        <taxon>Alphaproteobacteria</taxon>
        <taxon>Hyphomicrobiales</taxon>
        <taxon>Methylobacteriaceae</taxon>
        <taxon>Microvirga</taxon>
    </lineage>
</organism>
<protein>
    <submittedName>
        <fullName evidence="3">Hemolysin-type calcium-binding repeat-containing protein</fullName>
    </submittedName>
</protein>
<dbReference type="OrthoDB" id="8017537at2"/>
<dbReference type="PANTHER" id="PTHR38340:SF1">
    <property type="entry name" value="S-LAYER PROTEIN"/>
    <property type="match status" value="1"/>
</dbReference>
<dbReference type="InterPro" id="IPR018511">
    <property type="entry name" value="Hemolysin-typ_Ca-bd_CS"/>
</dbReference>
<dbReference type="AlphaFoldDB" id="A0A1G5JAW4"/>
<dbReference type="InterPro" id="IPR011049">
    <property type="entry name" value="Serralysin-like_metalloprot_C"/>
</dbReference>
<accession>A0A1G5JAW4</accession>
<dbReference type="SUPFAM" id="SSF51120">
    <property type="entry name" value="beta-Roll"/>
    <property type="match status" value="1"/>
</dbReference>
<keyword evidence="4" id="KW-1185">Reference proteome</keyword>
<dbReference type="PANTHER" id="PTHR38340">
    <property type="entry name" value="S-LAYER PROTEIN"/>
    <property type="match status" value="1"/>
</dbReference>
<dbReference type="PROSITE" id="PS00330">
    <property type="entry name" value="HEMOLYSIN_CALCIUM"/>
    <property type="match status" value="2"/>
</dbReference>
<keyword evidence="2" id="KW-0964">Secreted</keyword>
<sequence>MAEAPVIKLSNTTLIESAKVGTVIGTFSIEGGAADANWSFSWGTSDRFEVKYDTANKVYQLVTKVEGSEFFDFENGALKEFAITINAEDMKNGTLVENVAFTITVTDDVNDNYNVINGTSKNNKINGTDNADAIYGGAGNDKIYGMAGDDLISGGAGKDILYGGAGRDTFVFDTKVKKGHFDHIVDFNVAEDTIQINLSALSSFKVKMSKSDVLGAMKGGKDKGGNKKADFRLDKVLKKGKLEDKFFSLADKAKDSSDFFYYNSKNGFLYFDADGSGKGKGIEIAKLSKGLNLTADNLLFL</sequence>
<dbReference type="RefSeq" id="WP_091135001.1">
    <property type="nucleotide sequence ID" value="NZ_FMVJ01000006.1"/>
</dbReference>
<evidence type="ECO:0000256" key="1">
    <source>
        <dbReference type="ARBA" id="ARBA00004613"/>
    </source>
</evidence>
<dbReference type="PRINTS" id="PR00313">
    <property type="entry name" value="CABNDNGRPT"/>
</dbReference>
<reference evidence="4" key="1">
    <citation type="submission" date="2016-10" db="EMBL/GenBank/DDBJ databases">
        <authorList>
            <person name="Varghese N."/>
            <person name="Submissions S."/>
        </authorList>
    </citation>
    <scope>NUCLEOTIDE SEQUENCE [LARGE SCALE GENOMIC DNA]</scope>
    <source>
        <strain evidence="4">CGMCC 1.7666</strain>
    </source>
</reference>
<comment type="subcellular location">
    <subcellularLocation>
        <location evidence="1">Secreted</location>
    </subcellularLocation>
</comment>
<evidence type="ECO:0000313" key="3">
    <source>
        <dbReference type="EMBL" id="SCY85061.1"/>
    </source>
</evidence>
<evidence type="ECO:0000256" key="2">
    <source>
        <dbReference type="ARBA" id="ARBA00022525"/>
    </source>
</evidence>
<dbReference type="Gene3D" id="2.150.10.10">
    <property type="entry name" value="Serralysin-like metalloprotease, C-terminal"/>
    <property type="match status" value="1"/>
</dbReference>
<name>A0A1G5JAW4_9HYPH</name>
<gene>
    <name evidence="3" type="ORF">SAMN02927923_02595</name>
</gene>
<dbReference type="EMBL" id="FMVJ01000006">
    <property type="protein sequence ID" value="SCY85061.1"/>
    <property type="molecule type" value="Genomic_DNA"/>
</dbReference>
<dbReference type="STRING" id="549386.SAMN02927923_02595"/>
<dbReference type="Proteomes" id="UP000199569">
    <property type="component" value="Unassembled WGS sequence"/>
</dbReference>
<dbReference type="GO" id="GO:0005509">
    <property type="term" value="F:calcium ion binding"/>
    <property type="evidence" value="ECO:0007669"/>
    <property type="project" value="InterPro"/>
</dbReference>
<dbReference type="Pfam" id="PF00353">
    <property type="entry name" value="HemolysinCabind"/>
    <property type="match status" value="1"/>
</dbReference>
<dbReference type="InterPro" id="IPR001343">
    <property type="entry name" value="Hemolysn_Ca-bd"/>
</dbReference>